<protein>
    <submittedName>
        <fullName evidence="1">Uncharacterized protein</fullName>
    </submittedName>
</protein>
<gene>
    <name evidence="1" type="ORF">GOBAR_AA33419</name>
</gene>
<evidence type="ECO:0000313" key="1">
    <source>
        <dbReference type="EMBL" id="PPR87272.1"/>
    </source>
</evidence>
<name>A0A2P5W871_GOSBA</name>
<accession>A0A2P5W871</accession>
<dbReference type="Proteomes" id="UP000239757">
    <property type="component" value="Unassembled WGS sequence"/>
</dbReference>
<dbReference type="AlphaFoldDB" id="A0A2P5W871"/>
<evidence type="ECO:0000313" key="2">
    <source>
        <dbReference type="Proteomes" id="UP000239757"/>
    </source>
</evidence>
<dbReference type="EMBL" id="KZ668651">
    <property type="protein sequence ID" value="PPR87272.1"/>
    <property type="molecule type" value="Genomic_DNA"/>
</dbReference>
<reference evidence="1 2" key="1">
    <citation type="submission" date="2015-01" db="EMBL/GenBank/DDBJ databases">
        <title>Genome of allotetraploid Gossypium barbadense reveals genomic plasticity and fiber elongation in cotton evolution.</title>
        <authorList>
            <person name="Chen X."/>
            <person name="Liu X."/>
            <person name="Zhao B."/>
            <person name="Zheng H."/>
            <person name="Hu Y."/>
            <person name="Lu G."/>
            <person name="Yang C."/>
            <person name="Chen J."/>
            <person name="Shan C."/>
            <person name="Zhang L."/>
            <person name="Zhou Y."/>
            <person name="Wang L."/>
            <person name="Guo W."/>
            <person name="Bai Y."/>
            <person name="Ruan J."/>
            <person name="Shangguan X."/>
            <person name="Mao Y."/>
            <person name="Jiang J."/>
            <person name="Zhu Y."/>
            <person name="Lei J."/>
            <person name="Kang H."/>
            <person name="Chen S."/>
            <person name="He X."/>
            <person name="Wang R."/>
            <person name="Wang Y."/>
            <person name="Chen J."/>
            <person name="Wang L."/>
            <person name="Yu S."/>
            <person name="Wang B."/>
            <person name="Wei J."/>
            <person name="Song S."/>
            <person name="Lu X."/>
            <person name="Gao Z."/>
            <person name="Gu W."/>
            <person name="Deng X."/>
            <person name="Ma D."/>
            <person name="Wang S."/>
            <person name="Liang W."/>
            <person name="Fang L."/>
            <person name="Cai C."/>
            <person name="Zhu X."/>
            <person name="Zhou B."/>
            <person name="Zhang Y."/>
            <person name="Chen Z."/>
            <person name="Xu S."/>
            <person name="Zhu R."/>
            <person name="Wang S."/>
            <person name="Zhang T."/>
            <person name="Zhao G."/>
        </authorList>
    </citation>
    <scope>NUCLEOTIDE SEQUENCE [LARGE SCALE GENOMIC DNA]</scope>
    <source>
        <strain evidence="2">cv. Xinhai21</strain>
        <tissue evidence="1">Leaf</tissue>
    </source>
</reference>
<sequence length="77" mass="8867">MTLKLKTHYYQKEVQCTLRVVQNIEPFGTHRSRKTGSEGDFPDAPHTAVAYTRVAALDSTDLIQNPRKEDIKLRHDE</sequence>
<proteinExistence type="predicted"/>
<organism evidence="1 2">
    <name type="scientific">Gossypium barbadense</name>
    <name type="common">Sea Island cotton</name>
    <name type="synonym">Hibiscus barbadensis</name>
    <dbReference type="NCBI Taxonomy" id="3634"/>
    <lineage>
        <taxon>Eukaryota</taxon>
        <taxon>Viridiplantae</taxon>
        <taxon>Streptophyta</taxon>
        <taxon>Embryophyta</taxon>
        <taxon>Tracheophyta</taxon>
        <taxon>Spermatophyta</taxon>
        <taxon>Magnoliopsida</taxon>
        <taxon>eudicotyledons</taxon>
        <taxon>Gunneridae</taxon>
        <taxon>Pentapetalae</taxon>
        <taxon>rosids</taxon>
        <taxon>malvids</taxon>
        <taxon>Malvales</taxon>
        <taxon>Malvaceae</taxon>
        <taxon>Malvoideae</taxon>
        <taxon>Gossypium</taxon>
    </lineage>
</organism>